<evidence type="ECO:0000313" key="2">
    <source>
        <dbReference type="EMBL" id="GAK57590.1"/>
    </source>
</evidence>
<dbReference type="PANTHER" id="PTHR47099">
    <property type="entry name" value="METHYLCOBAMIDE:COM METHYLTRANSFERASE MTBA"/>
    <property type="match status" value="1"/>
</dbReference>
<dbReference type="GO" id="GO:0006779">
    <property type="term" value="P:porphyrin-containing compound biosynthetic process"/>
    <property type="evidence" value="ECO:0007669"/>
    <property type="project" value="InterPro"/>
</dbReference>
<protein>
    <recommendedName>
        <fullName evidence="1">Uroporphyrinogen decarboxylase (URO-D) domain-containing protein</fullName>
    </recommendedName>
</protein>
<evidence type="ECO:0000259" key="1">
    <source>
        <dbReference type="Pfam" id="PF01208"/>
    </source>
</evidence>
<dbReference type="InterPro" id="IPR000257">
    <property type="entry name" value="Uroporphyrinogen_deCOase"/>
</dbReference>
<name>A0A081BZ35_VECG1</name>
<reference evidence="2" key="1">
    <citation type="journal article" date="2015" name="PeerJ">
        <title>First genomic representation of candidate bacterial phylum KSB3 points to enhanced environmental sensing as a trigger of wastewater bulking.</title>
        <authorList>
            <person name="Sekiguchi Y."/>
            <person name="Ohashi A."/>
            <person name="Parks D.H."/>
            <person name="Yamauchi T."/>
            <person name="Tyson G.W."/>
            <person name="Hugenholtz P."/>
        </authorList>
    </citation>
    <scope>NUCLEOTIDE SEQUENCE [LARGE SCALE GENOMIC DNA]</scope>
</reference>
<dbReference type="SUPFAM" id="SSF51726">
    <property type="entry name" value="UROD/MetE-like"/>
    <property type="match status" value="1"/>
</dbReference>
<accession>A0A081BZ35</accession>
<dbReference type="STRING" id="1499967.U27_04557"/>
<dbReference type="GO" id="GO:0004853">
    <property type="term" value="F:uroporphyrinogen decarboxylase activity"/>
    <property type="evidence" value="ECO:0007669"/>
    <property type="project" value="InterPro"/>
</dbReference>
<keyword evidence="3" id="KW-1185">Reference proteome</keyword>
<dbReference type="InterPro" id="IPR052024">
    <property type="entry name" value="Methanogen_methyltrans"/>
</dbReference>
<dbReference type="InterPro" id="IPR038071">
    <property type="entry name" value="UROD/MetE-like_sf"/>
</dbReference>
<dbReference type="HOGENOM" id="CLU_054162_0_0_0"/>
<dbReference type="Gene3D" id="3.20.20.210">
    <property type="match status" value="1"/>
</dbReference>
<feature type="domain" description="Uroporphyrinogen decarboxylase (URO-D)" evidence="1">
    <location>
        <begin position="167"/>
        <end position="358"/>
    </location>
</feature>
<evidence type="ECO:0000313" key="3">
    <source>
        <dbReference type="Proteomes" id="UP000030661"/>
    </source>
</evidence>
<dbReference type="eggNOG" id="COG0407">
    <property type="taxonomic scope" value="Bacteria"/>
</dbReference>
<gene>
    <name evidence="2" type="ORF">U27_04557</name>
</gene>
<dbReference type="PANTHER" id="PTHR47099:SF1">
    <property type="entry name" value="METHYLCOBAMIDE:COM METHYLTRANSFERASE MTBA"/>
    <property type="match status" value="1"/>
</dbReference>
<proteinExistence type="predicted"/>
<sequence>MNLTSKECVQKTINHQEPDRVPVYINADQPVVQHLKRALNVTTTRELLRALHVDIFDMRGIDIRGDSSVMPKYIGPKDTSIPGDWSGNITELWGIKEIVVQTESGPTITQVEYPLAEASSLEELERYCWPDPDWFDYSDLRERLQEWTEFAILCSGCSVFQHPTFVRGMDKLMLDMATNPAMADFVFDKFTDFYYEFYRRIFQQAGDLIDIFALADDLGMQNTLLISPRMFEKFVAPRLQKMAELAHQYGIKLLLHSDGNIYKIIPRLIELGVDILDPIQPEAMDPLQIKAEFGDRLCLRGGISAQQILTRGTIDDVVIETKRILDHLAPGGGYILAPGHPVLTVDMPTENIIALYATAFTCGRHVK</sequence>
<organism evidence="2">
    <name type="scientific">Vecturithrix granuli</name>
    <dbReference type="NCBI Taxonomy" id="1499967"/>
    <lineage>
        <taxon>Bacteria</taxon>
        <taxon>Candidatus Moduliflexota</taxon>
        <taxon>Candidatus Vecturitrichia</taxon>
        <taxon>Candidatus Vecturitrichales</taxon>
        <taxon>Candidatus Vecturitrichaceae</taxon>
        <taxon>Candidatus Vecturithrix</taxon>
    </lineage>
</organism>
<dbReference type="Pfam" id="PF01208">
    <property type="entry name" value="URO-D"/>
    <property type="match status" value="1"/>
</dbReference>
<dbReference type="AlphaFoldDB" id="A0A081BZ35"/>
<dbReference type="Proteomes" id="UP000030661">
    <property type="component" value="Unassembled WGS sequence"/>
</dbReference>
<dbReference type="EMBL" id="DF820466">
    <property type="protein sequence ID" value="GAK57590.1"/>
    <property type="molecule type" value="Genomic_DNA"/>
</dbReference>